<evidence type="ECO:0000256" key="1">
    <source>
        <dbReference type="ARBA" id="ARBA00022574"/>
    </source>
</evidence>
<evidence type="ECO:0000313" key="4">
    <source>
        <dbReference type="Proteomes" id="UP000192223"/>
    </source>
</evidence>
<feature type="repeat" description="WD" evidence="3">
    <location>
        <begin position="467"/>
        <end position="508"/>
    </location>
</feature>
<dbReference type="AlphaFoldDB" id="A0A7F5RBR2"/>
<dbReference type="PANTHER" id="PTHR14107">
    <property type="entry name" value="WD REPEAT PROTEIN"/>
    <property type="match status" value="1"/>
</dbReference>
<dbReference type="FunCoup" id="A0A7F5RBR2">
    <property type="interactions" value="214"/>
</dbReference>
<dbReference type="RefSeq" id="XP_025833413.1">
    <property type="nucleotide sequence ID" value="XM_025977628.1"/>
</dbReference>
<organism evidence="4 5">
    <name type="scientific">Agrilus planipennis</name>
    <name type="common">Emerald ash borer</name>
    <name type="synonym">Agrilus marcopoli</name>
    <dbReference type="NCBI Taxonomy" id="224129"/>
    <lineage>
        <taxon>Eukaryota</taxon>
        <taxon>Metazoa</taxon>
        <taxon>Ecdysozoa</taxon>
        <taxon>Arthropoda</taxon>
        <taxon>Hexapoda</taxon>
        <taxon>Insecta</taxon>
        <taxon>Pterygota</taxon>
        <taxon>Neoptera</taxon>
        <taxon>Endopterygota</taxon>
        <taxon>Coleoptera</taxon>
        <taxon>Polyphaga</taxon>
        <taxon>Elateriformia</taxon>
        <taxon>Buprestoidea</taxon>
        <taxon>Buprestidae</taxon>
        <taxon>Agrilinae</taxon>
        <taxon>Agrilus</taxon>
    </lineage>
</organism>
<gene>
    <name evidence="5" type="primary">LOC108738770</name>
</gene>
<feature type="repeat" description="WD" evidence="3">
    <location>
        <begin position="241"/>
        <end position="282"/>
    </location>
</feature>
<protein>
    <submittedName>
        <fullName evidence="5">WD repeat-containing protein 20</fullName>
    </submittedName>
</protein>
<dbReference type="SUPFAM" id="SSF50978">
    <property type="entry name" value="WD40 repeat-like"/>
    <property type="match status" value="2"/>
</dbReference>
<keyword evidence="4" id="KW-1185">Reference proteome</keyword>
<dbReference type="InterPro" id="IPR001680">
    <property type="entry name" value="WD40_rpt"/>
</dbReference>
<dbReference type="InterPro" id="IPR015943">
    <property type="entry name" value="WD40/YVTN_repeat-like_dom_sf"/>
</dbReference>
<keyword evidence="2" id="KW-0677">Repeat</keyword>
<name>A0A7F5RBR2_AGRPL</name>
<feature type="repeat" description="WD" evidence="3">
    <location>
        <begin position="509"/>
        <end position="550"/>
    </location>
</feature>
<proteinExistence type="predicted"/>
<dbReference type="OrthoDB" id="3367at2759"/>
<reference evidence="5" key="1">
    <citation type="submission" date="2025-08" db="UniProtKB">
        <authorList>
            <consortium name="RefSeq"/>
        </authorList>
    </citation>
    <scope>IDENTIFICATION</scope>
    <source>
        <tissue evidence="5">Entire body</tissue>
    </source>
</reference>
<dbReference type="PROSITE" id="PS50082">
    <property type="entry name" value="WD_REPEATS_2"/>
    <property type="match status" value="4"/>
</dbReference>
<dbReference type="SMART" id="SM00320">
    <property type="entry name" value="WD40"/>
    <property type="match status" value="9"/>
</dbReference>
<dbReference type="Proteomes" id="UP000192223">
    <property type="component" value="Unplaced"/>
</dbReference>
<sequence length="666" mass="73858">MSRILGPKMGRAEALCNQSLLEAGDRPLERTLTDTGDVKTQFVTREGVYRLLTLSEYSRPNRVGYQSQGQSQPQVRVSLVTLPDQGERICFNHGREIYVYVYKGIKKAADLSKPLDKKVYKGTNPTCHDFNSVSATTESVNLLIGFSTGQIQLIDPIKKELNKLFNEERLIDKTRVTCLRWVPGSRSLFLAAHASGQLYVYNEELPCGSTTPHYMPFKSGEGFTISTCKTKSTRNPLFRWLLGSGSAINEIAFGPDGTQLAVVSQDGQMRVFQYDNMELLGTARSYFGGLLCVAWSGDGRLIAAGGEDDLVTVYSIEQKRVVARAQGHRSWVSAVAFDVHLEMDGCYRLGSVGHDTQLCLWEIPEECLMPSKPRTTKRKPDPLQLVGTPSCPRLDECPILETLVCKKIAHERLTALAFRSDCIVTACQDGYVYTWARPPSHVVNLCVGFTISTCKTKSTRNPLFRWLLGSGSAINEIAFGPDGTQLAVVSQDGQMRVFQYDNMELLGTARSYFGGLLCVAWSGDGRLIAAGGEDDLVTVYSIEQKRVVARAQGHRSWVSAVAFDVHLEMDGCYRLGSVGHDTQLCLWEIPEECLMPSKPRTTKRKPDPLQLVGTPSCPRLDECPILETLVCKKIAHERLTALAFRSDCIVTACQDGYVYTWARPPS</sequence>
<evidence type="ECO:0000256" key="2">
    <source>
        <dbReference type="ARBA" id="ARBA00022737"/>
    </source>
</evidence>
<dbReference type="InterPro" id="IPR036322">
    <property type="entry name" value="WD40_repeat_dom_sf"/>
</dbReference>
<dbReference type="InterPro" id="IPR051362">
    <property type="entry name" value="WD_repeat_creC_regulators"/>
</dbReference>
<dbReference type="Pfam" id="PF00400">
    <property type="entry name" value="WD40"/>
    <property type="match status" value="4"/>
</dbReference>
<dbReference type="PANTHER" id="PTHR14107:SF16">
    <property type="entry name" value="AT02583P"/>
    <property type="match status" value="1"/>
</dbReference>
<dbReference type="GeneID" id="108738770"/>
<keyword evidence="1 3" id="KW-0853">WD repeat</keyword>
<feature type="repeat" description="WD" evidence="3">
    <location>
        <begin position="283"/>
        <end position="324"/>
    </location>
</feature>
<dbReference type="KEGG" id="apln:108738770"/>
<evidence type="ECO:0000313" key="5">
    <source>
        <dbReference type="RefSeq" id="XP_025833413.1"/>
    </source>
</evidence>
<evidence type="ECO:0000256" key="3">
    <source>
        <dbReference type="PROSITE-ProRule" id="PRU00221"/>
    </source>
</evidence>
<dbReference type="InParanoid" id="A0A7F5RBR2"/>
<dbReference type="Gene3D" id="2.130.10.10">
    <property type="entry name" value="YVTN repeat-like/Quinoprotein amine dehydrogenase"/>
    <property type="match status" value="2"/>
</dbReference>
<accession>A0A7F5RBR2</accession>